<organism evidence="5 6">
    <name type="scientific">Ectocarpus siliculosus</name>
    <name type="common">Brown alga</name>
    <name type="synonym">Conferva siliculosa</name>
    <dbReference type="NCBI Taxonomy" id="2880"/>
    <lineage>
        <taxon>Eukaryota</taxon>
        <taxon>Sar</taxon>
        <taxon>Stramenopiles</taxon>
        <taxon>Ochrophyta</taxon>
        <taxon>PX clade</taxon>
        <taxon>Phaeophyceae</taxon>
        <taxon>Ectocarpales</taxon>
        <taxon>Ectocarpaceae</taxon>
        <taxon>Ectocarpus</taxon>
    </lineage>
</organism>
<feature type="compositionally biased region" description="Basic residues" evidence="3">
    <location>
        <begin position="259"/>
        <end position="274"/>
    </location>
</feature>
<dbReference type="Proteomes" id="UP000002630">
    <property type="component" value="Linkage Group LG01"/>
</dbReference>
<dbReference type="OrthoDB" id="21449at2759"/>
<evidence type="ECO:0000259" key="4">
    <source>
        <dbReference type="PROSITE" id="PS50014"/>
    </source>
</evidence>
<dbReference type="InterPro" id="IPR036427">
    <property type="entry name" value="Bromodomain-like_sf"/>
</dbReference>
<dbReference type="SMART" id="SM00297">
    <property type="entry name" value="BROMO"/>
    <property type="match status" value="1"/>
</dbReference>
<evidence type="ECO:0000256" key="3">
    <source>
        <dbReference type="SAM" id="MobiDB-lite"/>
    </source>
</evidence>
<dbReference type="EMBL" id="FN647682">
    <property type="protein sequence ID" value="CBN76767.1"/>
    <property type="molecule type" value="Genomic_DNA"/>
</dbReference>
<sequence>MTLIDSLLGSADSEAFREPVDWRGLGLHDYPNLIKRPMDLGTVKVRLERGTYPTAEACAADVRLIWDNCRTYNTGGVPRDLHKAADALSKRFETRFAKILAGGRPKSSSRGGGGSNGNGKGPAKPKGGGGGGGGGSSASVAAAVAADPTTEDRRRLARHLGRARMEDVTAAVHEIDRGCPEALMLRRAGHQRKREEEEEEEGRSTGGGCADGGGGGNDSVEALVGTTAAVEIEVDVDALDAWTFCAVERVVAPHAALRRASRVTAPRRARKKRPAAAPAAVPSSSGRSSSSAGRGGGGEGGAGAGDAAGAEAAEGRPSKRSRPACGE</sequence>
<dbReference type="InterPro" id="IPR001487">
    <property type="entry name" value="Bromodomain"/>
</dbReference>
<feature type="compositionally biased region" description="Basic residues" evidence="3">
    <location>
        <begin position="318"/>
        <end position="327"/>
    </location>
</feature>
<feature type="region of interest" description="Disordered" evidence="3">
    <location>
        <begin position="100"/>
        <end position="154"/>
    </location>
</feature>
<evidence type="ECO:0000256" key="1">
    <source>
        <dbReference type="ARBA" id="ARBA00023117"/>
    </source>
</evidence>
<dbReference type="PANTHER" id="PTHR45926">
    <property type="entry name" value="OSJNBA0053K19.4 PROTEIN"/>
    <property type="match status" value="1"/>
</dbReference>
<feature type="compositionally biased region" description="Low complexity" evidence="3">
    <location>
        <begin position="275"/>
        <end position="292"/>
    </location>
</feature>
<dbReference type="eggNOG" id="KOG1474">
    <property type="taxonomic scope" value="Eukaryota"/>
</dbReference>
<name>D8LBQ8_ECTSI</name>
<dbReference type="Pfam" id="PF00439">
    <property type="entry name" value="Bromodomain"/>
    <property type="match status" value="1"/>
</dbReference>
<evidence type="ECO:0000313" key="6">
    <source>
        <dbReference type="Proteomes" id="UP000002630"/>
    </source>
</evidence>
<dbReference type="STRING" id="2880.D8LBQ8"/>
<feature type="region of interest" description="Disordered" evidence="3">
    <location>
        <begin position="188"/>
        <end position="220"/>
    </location>
</feature>
<dbReference type="InParanoid" id="D8LBQ8"/>
<protein>
    <recommendedName>
        <fullName evidence="4">Bromo domain-containing protein</fullName>
    </recommendedName>
</protein>
<dbReference type="PRINTS" id="PR00503">
    <property type="entry name" value="BROMODOMAIN"/>
</dbReference>
<keyword evidence="6" id="KW-1185">Reference proteome</keyword>
<feature type="compositionally biased region" description="Low complexity" evidence="3">
    <location>
        <begin position="137"/>
        <end position="146"/>
    </location>
</feature>
<feature type="domain" description="Bromo" evidence="4">
    <location>
        <begin position="8"/>
        <end position="73"/>
    </location>
</feature>
<dbReference type="EMBL" id="FN649726">
    <property type="protein sequence ID" value="CBN76767.1"/>
    <property type="molecule type" value="Genomic_DNA"/>
</dbReference>
<feature type="compositionally biased region" description="Gly residues" evidence="3">
    <location>
        <begin position="293"/>
        <end position="306"/>
    </location>
</feature>
<evidence type="ECO:0000256" key="2">
    <source>
        <dbReference type="PROSITE-ProRule" id="PRU00035"/>
    </source>
</evidence>
<accession>D8LBQ8</accession>
<dbReference type="Gene3D" id="1.20.920.10">
    <property type="entry name" value="Bromodomain-like"/>
    <property type="match status" value="1"/>
</dbReference>
<dbReference type="SUPFAM" id="SSF47370">
    <property type="entry name" value="Bromodomain"/>
    <property type="match status" value="1"/>
</dbReference>
<dbReference type="OMA" id="IDSEMYM"/>
<proteinExistence type="predicted"/>
<dbReference type="AlphaFoldDB" id="D8LBQ8"/>
<reference evidence="5 6" key="1">
    <citation type="journal article" date="2010" name="Nature">
        <title>The Ectocarpus genome and the independent evolution of multicellularity in brown algae.</title>
        <authorList>
            <person name="Cock J.M."/>
            <person name="Sterck L."/>
            <person name="Rouze P."/>
            <person name="Scornet D."/>
            <person name="Allen A.E."/>
            <person name="Amoutzias G."/>
            <person name="Anthouard V."/>
            <person name="Artiguenave F."/>
            <person name="Aury J.M."/>
            <person name="Badger J.H."/>
            <person name="Beszteri B."/>
            <person name="Billiau K."/>
            <person name="Bonnet E."/>
            <person name="Bothwell J.H."/>
            <person name="Bowler C."/>
            <person name="Boyen C."/>
            <person name="Brownlee C."/>
            <person name="Carrano C.J."/>
            <person name="Charrier B."/>
            <person name="Cho G.Y."/>
            <person name="Coelho S.M."/>
            <person name="Collen J."/>
            <person name="Corre E."/>
            <person name="Da Silva C."/>
            <person name="Delage L."/>
            <person name="Delaroque N."/>
            <person name="Dittami S.M."/>
            <person name="Doulbeau S."/>
            <person name="Elias M."/>
            <person name="Farnham G."/>
            <person name="Gachon C.M."/>
            <person name="Gschloessl B."/>
            <person name="Heesch S."/>
            <person name="Jabbari K."/>
            <person name="Jubin C."/>
            <person name="Kawai H."/>
            <person name="Kimura K."/>
            <person name="Kloareg B."/>
            <person name="Kupper F.C."/>
            <person name="Lang D."/>
            <person name="Le Bail A."/>
            <person name="Leblanc C."/>
            <person name="Lerouge P."/>
            <person name="Lohr M."/>
            <person name="Lopez P.J."/>
            <person name="Martens C."/>
            <person name="Maumus F."/>
            <person name="Michel G."/>
            <person name="Miranda-Saavedra D."/>
            <person name="Morales J."/>
            <person name="Moreau H."/>
            <person name="Motomura T."/>
            <person name="Nagasato C."/>
            <person name="Napoli C.A."/>
            <person name="Nelson D.R."/>
            <person name="Nyvall-Collen P."/>
            <person name="Peters A.F."/>
            <person name="Pommier C."/>
            <person name="Potin P."/>
            <person name="Poulain J."/>
            <person name="Quesneville H."/>
            <person name="Read B."/>
            <person name="Rensing S.A."/>
            <person name="Ritter A."/>
            <person name="Rousvoal S."/>
            <person name="Samanta M."/>
            <person name="Samson G."/>
            <person name="Schroeder D.C."/>
            <person name="Segurens B."/>
            <person name="Strittmatter M."/>
            <person name="Tonon T."/>
            <person name="Tregear J.W."/>
            <person name="Valentin K."/>
            <person name="von Dassow P."/>
            <person name="Yamagishi T."/>
            <person name="Van de Peer Y."/>
            <person name="Wincker P."/>
        </authorList>
    </citation>
    <scope>NUCLEOTIDE SEQUENCE [LARGE SCALE GENOMIC DNA]</scope>
    <source>
        <strain evidence="6">Ec32 / CCAP1310/4</strain>
    </source>
</reference>
<keyword evidence="1 2" id="KW-0103">Bromodomain</keyword>
<dbReference type="PROSITE" id="PS50014">
    <property type="entry name" value="BROMODOMAIN_2"/>
    <property type="match status" value="1"/>
</dbReference>
<feature type="compositionally biased region" description="Gly residues" evidence="3">
    <location>
        <begin position="204"/>
        <end position="217"/>
    </location>
</feature>
<evidence type="ECO:0000313" key="5">
    <source>
        <dbReference type="EMBL" id="CBN76767.1"/>
    </source>
</evidence>
<feature type="region of interest" description="Disordered" evidence="3">
    <location>
        <begin position="259"/>
        <end position="327"/>
    </location>
</feature>
<gene>
    <name evidence="5" type="ORF">Esi_0000_0593</name>
</gene>
<feature type="compositionally biased region" description="Gly residues" evidence="3">
    <location>
        <begin position="110"/>
        <end position="136"/>
    </location>
</feature>